<feature type="region of interest" description="Disordered" evidence="1">
    <location>
        <begin position="69"/>
        <end position="95"/>
    </location>
</feature>
<evidence type="ECO:0000313" key="3">
    <source>
        <dbReference type="Proteomes" id="UP000299102"/>
    </source>
</evidence>
<evidence type="ECO:0000256" key="1">
    <source>
        <dbReference type="SAM" id="MobiDB-lite"/>
    </source>
</evidence>
<reference evidence="2 3" key="1">
    <citation type="journal article" date="2019" name="Commun. Biol.">
        <title>The bagworm genome reveals a unique fibroin gene that provides high tensile strength.</title>
        <authorList>
            <person name="Kono N."/>
            <person name="Nakamura H."/>
            <person name="Ohtoshi R."/>
            <person name="Tomita M."/>
            <person name="Numata K."/>
            <person name="Arakawa K."/>
        </authorList>
    </citation>
    <scope>NUCLEOTIDE SEQUENCE [LARGE SCALE GENOMIC DNA]</scope>
</reference>
<dbReference type="AlphaFoldDB" id="A0A4C1YV41"/>
<protein>
    <submittedName>
        <fullName evidence="2">Uncharacterized protein</fullName>
    </submittedName>
</protein>
<dbReference type="EMBL" id="BGZK01001449">
    <property type="protein sequence ID" value="GBP80166.1"/>
    <property type="molecule type" value="Genomic_DNA"/>
</dbReference>
<accession>A0A4C1YV41</accession>
<dbReference type="Proteomes" id="UP000299102">
    <property type="component" value="Unassembled WGS sequence"/>
</dbReference>
<gene>
    <name evidence="2" type="ORF">EVAR_97360_1</name>
</gene>
<feature type="region of interest" description="Disordered" evidence="1">
    <location>
        <begin position="141"/>
        <end position="178"/>
    </location>
</feature>
<name>A0A4C1YV41_EUMVA</name>
<evidence type="ECO:0000313" key="2">
    <source>
        <dbReference type="EMBL" id="GBP80166.1"/>
    </source>
</evidence>
<feature type="region of interest" description="Disordered" evidence="1">
    <location>
        <begin position="205"/>
        <end position="270"/>
    </location>
</feature>
<feature type="compositionally biased region" description="Basic and acidic residues" evidence="1">
    <location>
        <begin position="151"/>
        <end position="161"/>
    </location>
</feature>
<keyword evidence="3" id="KW-1185">Reference proteome</keyword>
<organism evidence="2 3">
    <name type="scientific">Eumeta variegata</name>
    <name type="common">Bagworm moth</name>
    <name type="synonym">Eumeta japonica</name>
    <dbReference type="NCBI Taxonomy" id="151549"/>
    <lineage>
        <taxon>Eukaryota</taxon>
        <taxon>Metazoa</taxon>
        <taxon>Ecdysozoa</taxon>
        <taxon>Arthropoda</taxon>
        <taxon>Hexapoda</taxon>
        <taxon>Insecta</taxon>
        <taxon>Pterygota</taxon>
        <taxon>Neoptera</taxon>
        <taxon>Endopterygota</taxon>
        <taxon>Lepidoptera</taxon>
        <taxon>Glossata</taxon>
        <taxon>Ditrysia</taxon>
        <taxon>Tineoidea</taxon>
        <taxon>Psychidae</taxon>
        <taxon>Oiketicinae</taxon>
        <taxon>Eumeta</taxon>
    </lineage>
</organism>
<comment type="caution">
    <text evidence="2">The sequence shown here is derived from an EMBL/GenBank/DDBJ whole genome shotgun (WGS) entry which is preliminary data.</text>
</comment>
<proteinExistence type="predicted"/>
<sequence>MDNSRTLQYNAQNSAAVKIVTKASQWRKIGRGGRRRKSRGVLNLRITSFVSNSDRQSLVRYTICGNLNKPSTEQSRSAERSGRRRKLQGPLPRAPRGVSVGAAYTDIHFNSDRPYYYYITSIPYEYIHVAGIGHIVSHASEKPHCRGSNRSNEHTAKEDTSHTNPEGPHASTGPIAEGRRAERVFTWAARRQVLALSGVSGGLLGAHHGGEVSARRRGRTWSGRGAGATQRARYTSPRRRATPRGELAADAPRRPTARPREFPTIRKYSS</sequence>